<reference evidence="2 3" key="1">
    <citation type="journal article" date="2013" name="BMC Genomics">
        <title>The miniature genome of a carnivorous plant Genlisea aurea contains a low number of genes and short non-coding sequences.</title>
        <authorList>
            <person name="Leushkin E.V."/>
            <person name="Sutormin R.A."/>
            <person name="Nabieva E.R."/>
            <person name="Penin A.A."/>
            <person name="Kondrashov A.S."/>
            <person name="Logacheva M.D."/>
        </authorList>
    </citation>
    <scope>NUCLEOTIDE SEQUENCE [LARGE SCALE GENOMIC DNA]</scope>
</reference>
<name>S8C0K7_9LAMI</name>
<sequence length="238" mass="26634">MATSAHHTGTHDQNLNVSHNGSTPARKTNFRKADKKGGCTSRRALNDISNSRNPLIREPVKKTNFTNVFIPIDKNNPSTPGTTKLSTRVTEKKKRGVGSRKPLIDVTNSAEPCLQQHHKSTKSADECTSSSILDERFLHDHQKCIEILDQSVDKDYFLTSVGLSNAEDKHKEELSTTNELEEKNLKIEEIPEPVVDVFRRSIGCTSPGIKSPPTLWSMTNDREDDESFDLVAVLRKLE</sequence>
<dbReference type="GO" id="GO:0007346">
    <property type="term" value="P:regulation of mitotic cell cycle"/>
    <property type="evidence" value="ECO:0007669"/>
    <property type="project" value="InterPro"/>
</dbReference>
<comment type="caution">
    <text evidence="2">The sequence shown here is derived from an EMBL/GenBank/DDBJ whole genome shotgun (WGS) entry which is preliminary data.</text>
</comment>
<dbReference type="Proteomes" id="UP000015453">
    <property type="component" value="Unassembled WGS sequence"/>
</dbReference>
<feature type="region of interest" description="Disordered" evidence="1">
    <location>
        <begin position="1"/>
        <end position="55"/>
    </location>
</feature>
<evidence type="ECO:0000313" key="3">
    <source>
        <dbReference type="Proteomes" id="UP000015453"/>
    </source>
</evidence>
<evidence type="ECO:0000256" key="1">
    <source>
        <dbReference type="SAM" id="MobiDB-lite"/>
    </source>
</evidence>
<dbReference type="PANTHER" id="PTHR35125:SF2">
    <property type="entry name" value="PROTEIN PATRONUS 2-LIKE"/>
    <property type="match status" value="1"/>
</dbReference>
<feature type="compositionally biased region" description="Polar residues" evidence="1">
    <location>
        <begin position="1"/>
        <end position="26"/>
    </location>
</feature>
<accession>S8C0K7</accession>
<dbReference type="PANTHER" id="PTHR35125">
    <property type="entry name" value="NEURON NAVIGATOR 1-LIKE-RELATED"/>
    <property type="match status" value="1"/>
</dbReference>
<dbReference type="OrthoDB" id="1902316at2759"/>
<dbReference type="EMBL" id="AUSU01009681">
    <property type="protein sequence ID" value="EPS57956.1"/>
    <property type="molecule type" value="Genomic_DNA"/>
</dbReference>
<protein>
    <submittedName>
        <fullName evidence="2">Uncharacterized protein</fullName>
    </submittedName>
</protein>
<dbReference type="InterPro" id="IPR039326">
    <property type="entry name" value="Patronus"/>
</dbReference>
<organism evidence="2 3">
    <name type="scientific">Genlisea aurea</name>
    <dbReference type="NCBI Taxonomy" id="192259"/>
    <lineage>
        <taxon>Eukaryota</taxon>
        <taxon>Viridiplantae</taxon>
        <taxon>Streptophyta</taxon>
        <taxon>Embryophyta</taxon>
        <taxon>Tracheophyta</taxon>
        <taxon>Spermatophyta</taxon>
        <taxon>Magnoliopsida</taxon>
        <taxon>eudicotyledons</taxon>
        <taxon>Gunneridae</taxon>
        <taxon>Pentapetalae</taxon>
        <taxon>asterids</taxon>
        <taxon>lamiids</taxon>
        <taxon>Lamiales</taxon>
        <taxon>Lentibulariaceae</taxon>
        <taxon>Genlisea</taxon>
    </lineage>
</organism>
<dbReference type="AlphaFoldDB" id="S8C0K7"/>
<keyword evidence="3" id="KW-1185">Reference proteome</keyword>
<evidence type="ECO:0000313" key="2">
    <source>
        <dbReference type="EMBL" id="EPS57956.1"/>
    </source>
</evidence>
<proteinExistence type="predicted"/>
<gene>
    <name evidence="2" type="ORF">M569_16861</name>
</gene>